<proteinExistence type="predicted"/>
<keyword evidence="1" id="KW-0472">Membrane</keyword>
<name>A0ABS6VWF3_9GAMM</name>
<protein>
    <recommendedName>
        <fullName evidence="4">Tetratricopeptide repeat protein</fullName>
    </recommendedName>
</protein>
<comment type="caution">
    <text evidence="2">The sequence shown here is derived from an EMBL/GenBank/DDBJ whole genome shotgun (WGS) entry which is preliminary data.</text>
</comment>
<evidence type="ECO:0000313" key="3">
    <source>
        <dbReference type="Proteomes" id="UP001166291"/>
    </source>
</evidence>
<sequence length="381" mass="41820">MSIVCNPTGHSLAQGIARRWFHRRVIFFGAATWFVISMLSGPVFAGSVDGPAIHRPSDDSTIILNLNASSTVVSSLSASSPQEHLDAAKRALIQFRRTANPRYLGDVERELAAIPDSDRSGQFYFYRASLKQSLHLFDEALADLSTLSQQGGDSLESLMMHFSISFVSGEYQDAEKACTALKNYENSLYAASCSQQLHAATGDAEKAYHDLKLAMAKSGLLADRQALAWATGTLADIAERAGRHDSVAIWQLALQLQPDDLYTRARLAGEQLRLANYQDVIAVSKDYLAVDALAVSAAIAQKQLGEGEQLIAMLRTRFAEALWRGEILHKRAYAQFLLDIEQDAQAALVMAEENWAHQREWPDEVILARARAASRGGAEPL</sequence>
<keyword evidence="1" id="KW-0812">Transmembrane</keyword>
<organism evidence="2 3">
    <name type="scientific">Zhongshania aquimaris</name>
    <dbReference type="NCBI Taxonomy" id="2857107"/>
    <lineage>
        <taxon>Bacteria</taxon>
        <taxon>Pseudomonadati</taxon>
        <taxon>Pseudomonadota</taxon>
        <taxon>Gammaproteobacteria</taxon>
        <taxon>Cellvibrionales</taxon>
        <taxon>Spongiibacteraceae</taxon>
        <taxon>Zhongshania</taxon>
    </lineage>
</organism>
<evidence type="ECO:0008006" key="4">
    <source>
        <dbReference type="Google" id="ProtNLM"/>
    </source>
</evidence>
<evidence type="ECO:0000256" key="1">
    <source>
        <dbReference type="SAM" id="Phobius"/>
    </source>
</evidence>
<dbReference type="RefSeq" id="WP_219044271.1">
    <property type="nucleotide sequence ID" value="NZ_JAHWDQ010000004.1"/>
</dbReference>
<keyword evidence="3" id="KW-1185">Reference proteome</keyword>
<accession>A0ABS6VWF3</accession>
<dbReference type="Proteomes" id="UP001166291">
    <property type="component" value="Unassembled WGS sequence"/>
</dbReference>
<keyword evidence="1" id="KW-1133">Transmembrane helix</keyword>
<gene>
    <name evidence="2" type="ORF">KXJ70_14615</name>
</gene>
<feature type="transmembrane region" description="Helical" evidence="1">
    <location>
        <begin position="25"/>
        <end position="45"/>
    </location>
</feature>
<evidence type="ECO:0000313" key="2">
    <source>
        <dbReference type="EMBL" id="MBW2942025.1"/>
    </source>
</evidence>
<dbReference type="EMBL" id="JAHWDQ010000004">
    <property type="protein sequence ID" value="MBW2942025.1"/>
    <property type="molecule type" value="Genomic_DNA"/>
</dbReference>
<reference evidence="2" key="1">
    <citation type="submission" date="2021-07" db="EMBL/GenBank/DDBJ databases">
        <title>Zhongshania sp. CAU 1632 isolated from seawater.</title>
        <authorList>
            <person name="Kim W."/>
        </authorList>
    </citation>
    <scope>NUCLEOTIDE SEQUENCE</scope>
    <source>
        <strain evidence="2">CAU 1632</strain>
    </source>
</reference>